<keyword evidence="2" id="KW-0472">Membrane</keyword>
<evidence type="ECO:0000256" key="4">
    <source>
        <dbReference type="ARBA" id="ARBA00023288"/>
    </source>
</evidence>
<feature type="domain" description="C-type lysozyme inhibitor" evidence="6">
    <location>
        <begin position="113"/>
        <end position="177"/>
    </location>
</feature>
<sequence>MRAGKKLAKRTEGQSPIAPGFSVFPRGSAKRNMPGHEMETPWRYLQNGGSNLRRACCIEPHALPVFTRQERSQMKRTISSAILLALSSSAALADTSLSVGLQLADAQLTASTYACGEAPSIEVRYVLSGTESLALVPVEGEQRIFVQVVSASGARYVSGQYEWWVKGDDGMLTDLIAEDRLMTCEAES</sequence>
<evidence type="ECO:0000256" key="2">
    <source>
        <dbReference type="ARBA" id="ARBA00023136"/>
    </source>
</evidence>
<dbReference type="InterPro" id="IPR036328">
    <property type="entry name" value="MliC_sf"/>
</dbReference>
<evidence type="ECO:0000313" key="7">
    <source>
        <dbReference type="EMBL" id="PHP27683.1"/>
    </source>
</evidence>
<gene>
    <name evidence="7" type="ORF">CJ301_09810</name>
</gene>
<evidence type="ECO:0000256" key="3">
    <source>
        <dbReference type="ARBA" id="ARBA00023139"/>
    </source>
</evidence>
<dbReference type="InterPro" id="IPR018660">
    <property type="entry name" value="MliC"/>
</dbReference>
<keyword evidence="3" id="KW-0564">Palmitate</keyword>
<evidence type="ECO:0000313" key="8">
    <source>
        <dbReference type="Proteomes" id="UP000221860"/>
    </source>
</evidence>
<proteinExistence type="predicted"/>
<accession>A0A2G1MG14</accession>
<protein>
    <recommendedName>
        <fullName evidence="6">C-type lysozyme inhibitor domain-containing protein</fullName>
    </recommendedName>
</protein>
<dbReference type="OrthoDB" id="120729at2"/>
<comment type="caution">
    <text evidence="7">The sequence shown here is derived from an EMBL/GenBank/DDBJ whole genome shotgun (WGS) entry which is preliminary data.</text>
</comment>
<dbReference type="Gene3D" id="2.40.128.200">
    <property type="match status" value="1"/>
</dbReference>
<dbReference type="Proteomes" id="UP000221860">
    <property type="component" value="Unassembled WGS sequence"/>
</dbReference>
<feature type="region of interest" description="Disordered" evidence="5">
    <location>
        <begin position="1"/>
        <end position="35"/>
    </location>
</feature>
<evidence type="ECO:0000256" key="1">
    <source>
        <dbReference type="ARBA" id="ARBA00022729"/>
    </source>
</evidence>
<name>A0A2G1MG14_9RHOB</name>
<keyword evidence="8" id="KW-1185">Reference proteome</keyword>
<dbReference type="SUPFAM" id="SSF141488">
    <property type="entry name" value="YdhA-like"/>
    <property type="match status" value="1"/>
</dbReference>
<dbReference type="Pfam" id="PF09864">
    <property type="entry name" value="MliC"/>
    <property type="match status" value="1"/>
</dbReference>
<evidence type="ECO:0000259" key="6">
    <source>
        <dbReference type="Pfam" id="PF09864"/>
    </source>
</evidence>
<organism evidence="7 8">
    <name type="scientific">Limimaricola cinnabarinus</name>
    <dbReference type="NCBI Taxonomy" id="1125964"/>
    <lineage>
        <taxon>Bacteria</taxon>
        <taxon>Pseudomonadati</taxon>
        <taxon>Pseudomonadota</taxon>
        <taxon>Alphaproteobacteria</taxon>
        <taxon>Rhodobacterales</taxon>
        <taxon>Paracoccaceae</taxon>
        <taxon>Limimaricola</taxon>
    </lineage>
</organism>
<keyword evidence="4" id="KW-0449">Lipoprotein</keyword>
<dbReference type="AlphaFoldDB" id="A0A2G1MG14"/>
<evidence type="ECO:0000256" key="5">
    <source>
        <dbReference type="SAM" id="MobiDB-lite"/>
    </source>
</evidence>
<keyword evidence="1" id="KW-0732">Signal</keyword>
<dbReference type="EMBL" id="NQWH01000012">
    <property type="protein sequence ID" value="PHP27683.1"/>
    <property type="molecule type" value="Genomic_DNA"/>
</dbReference>
<reference evidence="7 8" key="1">
    <citation type="submission" date="2017-08" db="EMBL/GenBank/DDBJ databases">
        <title>Draft Genome Sequence of Loktanella cinnabarina Strain XM1, Isolated from Coastal Surface Water.</title>
        <authorList>
            <person name="Ma R."/>
            <person name="Wang J."/>
            <person name="Wang Q."/>
            <person name="Ma Z."/>
            <person name="Li J."/>
            <person name="Chen L."/>
        </authorList>
    </citation>
    <scope>NUCLEOTIDE SEQUENCE [LARGE SCALE GENOMIC DNA]</scope>
    <source>
        <strain evidence="7 8">XM1</strain>
    </source>
</reference>